<proteinExistence type="predicted"/>
<feature type="coiled-coil region" evidence="1">
    <location>
        <begin position="267"/>
        <end position="301"/>
    </location>
</feature>
<gene>
    <name evidence="2" type="ORF">C1H87_13585</name>
</gene>
<dbReference type="EMBL" id="CP025791">
    <property type="protein sequence ID" value="AUP79682.1"/>
    <property type="molecule type" value="Genomic_DNA"/>
</dbReference>
<reference evidence="2 3" key="1">
    <citation type="submission" date="2018-01" db="EMBL/GenBank/DDBJ databases">
        <title>Complete genome sequence of Flavivirga eckloniae ECD14 isolated from seaweed Ecklonia cava.</title>
        <authorList>
            <person name="Lee J.H."/>
            <person name="Baik K.S."/>
            <person name="Seong C.N."/>
        </authorList>
    </citation>
    <scope>NUCLEOTIDE SEQUENCE [LARGE SCALE GENOMIC DNA]</scope>
    <source>
        <strain evidence="2 3">ECD14</strain>
    </source>
</reference>
<dbReference type="KEGG" id="fek:C1H87_13585"/>
<evidence type="ECO:0000256" key="1">
    <source>
        <dbReference type="SAM" id="Coils"/>
    </source>
</evidence>
<evidence type="ECO:0000313" key="2">
    <source>
        <dbReference type="EMBL" id="AUP79682.1"/>
    </source>
</evidence>
<accession>A0A2K9PRJ0</accession>
<evidence type="ECO:0000313" key="3">
    <source>
        <dbReference type="Proteomes" id="UP000235826"/>
    </source>
</evidence>
<keyword evidence="3" id="KW-1185">Reference proteome</keyword>
<dbReference type="Proteomes" id="UP000235826">
    <property type="component" value="Chromosome"/>
</dbReference>
<protein>
    <recommendedName>
        <fullName evidence="4">Peptidase S74 domain-containing protein</fullName>
    </recommendedName>
</protein>
<evidence type="ECO:0008006" key="4">
    <source>
        <dbReference type="Google" id="ProtNLM"/>
    </source>
</evidence>
<keyword evidence="1" id="KW-0175">Coiled coil</keyword>
<organism evidence="2 3">
    <name type="scientific">Flavivirga eckloniae</name>
    <dbReference type="NCBI Taxonomy" id="1803846"/>
    <lineage>
        <taxon>Bacteria</taxon>
        <taxon>Pseudomonadati</taxon>
        <taxon>Bacteroidota</taxon>
        <taxon>Flavobacteriia</taxon>
        <taxon>Flavobacteriales</taxon>
        <taxon>Flavobacteriaceae</taxon>
        <taxon>Flavivirga</taxon>
    </lineage>
</organism>
<dbReference type="AlphaFoldDB" id="A0A2K9PRJ0"/>
<sequence>MIAQVTDTGNNVGIGTTSPVYKLDVNGTGRFSSNLLIGNPNGARTEINTSTNHKIYAPTNIKTIDLDGNYKGGGFVGVYNKNYVQRAAYMHASVDNKFFACGVDKYTGDGTYAHGVAMMSILDGTDTEALTGLQLHTTNSVVVIGSWIGYEKNKGYGLINRYKTKLENDLYLTSGNLGIGTTTPDEKLAVNGNIHTKEVRVDLNGWSDFVFEKAYNLPTLKEVEQHIKEKGHLKDIPSAEEVSENGILLGDMNAKLLQKIEELTLYTIQQEKKLKEQDATNQELKERLLRLEQLLLNQSLKQKN</sequence>
<name>A0A2K9PRJ0_9FLAO</name>